<feature type="non-terminal residue" evidence="2">
    <location>
        <position position="1"/>
    </location>
</feature>
<accession>A0ABD0JAL2</accession>
<evidence type="ECO:0000256" key="1">
    <source>
        <dbReference type="SAM" id="MobiDB-lite"/>
    </source>
</evidence>
<feature type="non-terminal residue" evidence="2">
    <location>
        <position position="124"/>
    </location>
</feature>
<keyword evidence="3" id="KW-1185">Reference proteome</keyword>
<proteinExistence type="predicted"/>
<gene>
    <name evidence="2" type="ORF">BaRGS_00036841</name>
</gene>
<protein>
    <submittedName>
        <fullName evidence="2">Uncharacterized protein</fullName>
    </submittedName>
</protein>
<name>A0ABD0JAL2_9CAEN</name>
<organism evidence="2 3">
    <name type="scientific">Batillaria attramentaria</name>
    <dbReference type="NCBI Taxonomy" id="370345"/>
    <lineage>
        <taxon>Eukaryota</taxon>
        <taxon>Metazoa</taxon>
        <taxon>Spiralia</taxon>
        <taxon>Lophotrochozoa</taxon>
        <taxon>Mollusca</taxon>
        <taxon>Gastropoda</taxon>
        <taxon>Caenogastropoda</taxon>
        <taxon>Sorbeoconcha</taxon>
        <taxon>Cerithioidea</taxon>
        <taxon>Batillariidae</taxon>
        <taxon>Batillaria</taxon>
    </lineage>
</organism>
<evidence type="ECO:0000313" key="3">
    <source>
        <dbReference type="Proteomes" id="UP001519460"/>
    </source>
</evidence>
<evidence type="ECO:0000313" key="2">
    <source>
        <dbReference type="EMBL" id="KAK7467916.1"/>
    </source>
</evidence>
<sequence length="124" mass="13359">PSGNAYKYVYSRHSDKTTQSVHRLDSKTALYTELQKALDELSSGLQRQWLADRVDGIQFSPATAPRSSDDVNTTATKYVITDLSRGPAVPLSFYQRGQKAGACQGSPDAVDGSGSMATGTIDQK</sequence>
<dbReference type="AlphaFoldDB" id="A0ABD0JAL2"/>
<dbReference type="EMBL" id="JACVVK020000531">
    <property type="protein sequence ID" value="KAK7467916.1"/>
    <property type="molecule type" value="Genomic_DNA"/>
</dbReference>
<reference evidence="2 3" key="1">
    <citation type="journal article" date="2023" name="Sci. Data">
        <title>Genome assembly of the Korean intertidal mud-creeper Batillaria attramentaria.</title>
        <authorList>
            <person name="Patra A.K."/>
            <person name="Ho P.T."/>
            <person name="Jun S."/>
            <person name="Lee S.J."/>
            <person name="Kim Y."/>
            <person name="Won Y.J."/>
        </authorList>
    </citation>
    <scope>NUCLEOTIDE SEQUENCE [LARGE SCALE GENOMIC DNA]</scope>
    <source>
        <strain evidence="2">Wonlab-2016</strain>
    </source>
</reference>
<dbReference type="Proteomes" id="UP001519460">
    <property type="component" value="Unassembled WGS sequence"/>
</dbReference>
<comment type="caution">
    <text evidence="2">The sequence shown here is derived from an EMBL/GenBank/DDBJ whole genome shotgun (WGS) entry which is preliminary data.</text>
</comment>
<feature type="region of interest" description="Disordered" evidence="1">
    <location>
        <begin position="99"/>
        <end position="124"/>
    </location>
</feature>
<feature type="compositionally biased region" description="Polar residues" evidence="1">
    <location>
        <begin position="115"/>
        <end position="124"/>
    </location>
</feature>